<keyword evidence="6" id="KW-0547">Nucleotide-binding</keyword>
<dbReference type="PANTHER" id="PTHR43764:SF1">
    <property type="entry name" value="MOLYBDOPTERIN MOLYBDOTRANSFERASE"/>
    <property type="match status" value="1"/>
</dbReference>
<dbReference type="GO" id="GO:0006777">
    <property type="term" value="P:Mo-molybdopterin cofactor biosynthetic process"/>
    <property type="evidence" value="ECO:0007669"/>
    <property type="project" value="UniProtKB-KW"/>
</dbReference>
<organism evidence="12 13">
    <name type="scientific">Afipia felis</name>
    <name type="common">Cat scratch disease bacillus</name>
    <dbReference type="NCBI Taxonomy" id="1035"/>
    <lineage>
        <taxon>Bacteria</taxon>
        <taxon>Pseudomonadati</taxon>
        <taxon>Pseudomonadota</taxon>
        <taxon>Alphaproteobacteria</taxon>
        <taxon>Hyphomicrobiales</taxon>
        <taxon>Nitrobacteraceae</taxon>
        <taxon>Afipia</taxon>
    </lineage>
</organism>
<evidence type="ECO:0000256" key="9">
    <source>
        <dbReference type="ARBA" id="ARBA00051131"/>
    </source>
</evidence>
<dbReference type="GO" id="GO:0005524">
    <property type="term" value="F:ATP binding"/>
    <property type="evidence" value="ECO:0007669"/>
    <property type="project" value="UniProtKB-KW"/>
</dbReference>
<dbReference type="EC" id="2.7.7.75" evidence="3"/>
<evidence type="ECO:0000259" key="11">
    <source>
        <dbReference type="SMART" id="SM00852"/>
    </source>
</evidence>
<dbReference type="AlphaFoldDB" id="A0A090MHH2"/>
<sequence length="193" mass="20699">MNHMDIDRDGPDSFVGSGTLARIGVLVVSDRASEGIYEDKSGKAVGDFLKKAIRSNWIIIFKIVPDGAESVASALIELSDREGCDLVLTTGGTGPAPRDLTPEGTRMVIGRELAGFGELMRRVSLEHVPTAILSRQLAGTRNRSLIVNLPGRPAAIEVCLNAIFPAIPYCLELIGARRIEVDSDVCIAFRPGN</sequence>
<dbReference type="PROSITE" id="PS01078">
    <property type="entry name" value="MOCF_BIOSYNTHESIS_1"/>
    <property type="match status" value="1"/>
</dbReference>
<evidence type="ECO:0000313" key="12">
    <source>
        <dbReference type="EMBL" id="CEG07070.1"/>
    </source>
</evidence>
<keyword evidence="7" id="KW-0067">ATP-binding</keyword>
<comment type="function">
    <text evidence="10">Catalyzes the adenylation of molybdopterin as part of the biosynthesis of the molybdenum-cofactor.</text>
</comment>
<evidence type="ECO:0000256" key="2">
    <source>
        <dbReference type="ARBA" id="ARBA00006112"/>
    </source>
</evidence>
<evidence type="ECO:0000256" key="5">
    <source>
        <dbReference type="ARBA" id="ARBA00022679"/>
    </source>
</evidence>
<keyword evidence="13" id="KW-1185">Reference proteome</keyword>
<dbReference type="SMART" id="SM00852">
    <property type="entry name" value="MoCF_biosynth"/>
    <property type="match status" value="1"/>
</dbReference>
<evidence type="ECO:0000256" key="1">
    <source>
        <dbReference type="ARBA" id="ARBA00005046"/>
    </source>
</evidence>
<dbReference type="Pfam" id="PF00994">
    <property type="entry name" value="MoCF_biosynth"/>
    <property type="match status" value="1"/>
</dbReference>
<dbReference type="FunFam" id="3.40.980.10:FF:000005">
    <property type="entry name" value="Molybdopterin biosynthesis mog protein"/>
    <property type="match status" value="1"/>
</dbReference>
<keyword evidence="12" id="KW-0548">Nucleotidyltransferase</keyword>
<dbReference type="UniPathway" id="UPA00344"/>
<evidence type="ECO:0000256" key="3">
    <source>
        <dbReference type="ARBA" id="ARBA00012509"/>
    </source>
</evidence>
<comment type="pathway">
    <text evidence="1">Cofactor biosynthesis; molybdopterin biosynthesis.</text>
</comment>
<keyword evidence="5" id="KW-0808">Transferase</keyword>
<dbReference type="EMBL" id="CCAZ020000001">
    <property type="protein sequence ID" value="CEG07070.1"/>
    <property type="molecule type" value="Genomic_DNA"/>
</dbReference>
<name>A0A090MHH2_AFIFE</name>
<dbReference type="InterPro" id="IPR001453">
    <property type="entry name" value="MoaB/Mog_dom"/>
</dbReference>
<evidence type="ECO:0000256" key="8">
    <source>
        <dbReference type="ARBA" id="ARBA00023150"/>
    </source>
</evidence>
<evidence type="ECO:0000313" key="13">
    <source>
        <dbReference type="Proteomes" id="UP000035762"/>
    </source>
</evidence>
<dbReference type="GO" id="GO:0061598">
    <property type="term" value="F:molybdopterin adenylyltransferase activity"/>
    <property type="evidence" value="ECO:0007669"/>
    <property type="project" value="UniProtKB-EC"/>
</dbReference>
<dbReference type="Proteomes" id="UP000035762">
    <property type="component" value="Unassembled WGS sequence"/>
</dbReference>
<dbReference type="InterPro" id="IPR036425">
    <property type="entry name" value="MoaB/Mog-like_dom_sf"/>
</dbReference>
<accession>A0A090MHH2</accession>
<dbReference type="SUPFAM" id="SSF53218">
    <property type="entry name" value="Molybdenum cofactor biosynthesis proteins"/>
    <property type="match status" value="1"/>
</dbReference>
<protein>
    <recommendedName>
        <fullName evidence="4">Molybdopterin adenylyltransferase</fullName>
        <ecNumber evidence="3">2.7.7.75</ecNumber>
    </recommendedName>
</protein>
<proteinExistence type="inferred from homology"/>
<gene>
    <name evidence="12" type="primary">mog</name>
    <name evidence="12" type="ORF">BN961_00451</name>
</gene>
<evidence type="ECO:0000256" key="4">
    <source>
        <dbReference type="ARBA" id="ARBA00013491"/>
    </source>
</evidence>
<comment type="catalytic activity">
    <reaction evidence="9">
        <text>molybdopterin + ATP + H(+) = adenylyl-molybdopterin + diphosphate</text>
        <dbReference type="Rhea" id="RHEA:31331"/>
        <dbReference type="ChEBI" id="CHEBI:15378"/>
        <dbReference type="ChEBI" id="CHEBI:30616"/>
        <dbReference type="ChEBI" id="CHEBI:33019"/>
        <dbReference type="ChEBI" id="CHEBI:58698"/>
        <dbReference type="ChEBI" id="CHEBI:62727"/>
        <dbReference type="EC" id="2.7.7.75"/>
    </reaction>
</comment>
<dbReference type="InterPro" id="IPR051920">
    <property type="entry name" value="MPT_Adenylyltrnsfr/MoaC-Rel"/>
</dbReference>
<dbReference type="InterPro" id="IPR008284">
    <property type="entry name" value="MoCF_biosynth_CS"/>
</dbReference>
<keyword evidence="8" id="KW-0501">Molybdenum cofactor biosynthesis</keyword>
<reference evidence="12 13" key="1">
    <citation type="journal article" date="2014" name="Genome Announc.">
        <title>Genome Sequence of Afipia felis Strain 76713, Isolated in Hospital Water Using an Amoeba Co-Culture Procedure.</title>
        <authorList>
            <person name="Benamar S."/>
            <person name="La Scola B."/>
            <person name="Croce O."/>
        </authorList>
    </citation>
    <scope>NUCLEOTIDE SEQUENCE [LARGE SCALE GENOMIC DNA]</scope>
    <source>
        <strain evidence="12 13">76713</strain>
    </source>
</reference>
<evidence type="ECO:0000256" key="6">
    <source>
        <dbReference type="ARBA" id="ARBA00022741"/>
    </source>
</evidence>
<dbReference type="STRING" id="1035.BN961_00451"/>
<comment type="caution">
    <text evidence="12">The sequence shown here is derived from an EMBL/GenBank/DDBJ whole genome shotgun (WGS) entry which is preliminary data.</text>
</comment>
<evidence type="ECO:0000256" key="10">
    <source>
        <dbReference type="ARBA" id="ARBA00058212"/>
    </source>
</evidence>
<dbReference type="CDD" id="cd00886">
    <property type="entry name" value="MogA_MoaB"/>
    <property type="match status" value="1"/>
</dbReference>
<evidence type="ECO:0000256" key="7">
    <source>
        <dbReference type="ARBA" id="ARBA00022840"/>
    </source>
</evidence>
<dbReference type="PANTHER" id="PTHR43764">
    <property type="entry name" value="MOLYBDENUM COFACTOR BIOSYNTHESIS"/>
    <property type="match status" value="1"/>
</dbReference>
<dbReference type="NCBIfam" id="NF006932">
    <property type="entry name" value="PRK09417.1"/>
    <property type="match status" value="1"/>
</dbReference>
<feature type="domain" description="MoaB/Mog" evidence="11">
    <location>
        <begin position="24"/>
        <end position="170"/>
    </location>
</feature>
<comment type="similarity">
    <text evidence="2">Belongs to the MoaB/Mog family.</text>
</comment>
<dbReference type="Gene3D" id="3.40.980.10">
    <property type="entry name" value="MoaB/Mog-like domain"/>
    <property type="match status" value="1"/>
</dbReference>
<dbReference type="NCBIfam" id="TIGR00177">
    <property type="entry name" value="molyb_syn"/>
    <property type="match status" value="1"/>
</dbReference>